<dbReference type="GO" id="GO:0004497">
    <property type="term" value="F:monooxygenase activity"/>
    <property type="evidence" value="ECO:0007669"/>
    <property type="project" value="UniProtKB-KW"/>
</dbReference>
<reference evidence="15 16" key="1">
    <citation type="submission" date="2015-01" db="EMBL/GenBank/DDBJ databases">
        <title>Genome of allotetraploid Gossypium barbadense reveals genomic plasticity and fiber elongation in cotton evolution.</title>
        <authorList>
            <person name="Chen X."/>
            <person name="Liu X."/>
            <person name="Zhao B."/>
            <person name="Zheng H."/>
            <person name="Hu Y."/>
            <person name="Lu G."/>
            <person name="Yang C."/>
            <person name="Chen J."/>
            <person name="Shan C."/>
            <person name="Zhang L."/>
            <person name="Zhou Y."/>
            <person name="Wang L."/>
            <person name="Guo W."/>
            <person name="Bai Y."/>
            <person name="Ruan J."/>
            <person name="Shangguan X."/>
            <person name="Mao Y."/>
            <person name="Jiang J."/>
            <person name="Zhu Y."/>
            <person name="Lei J."/>
            <person name="Kang H."/>
            <person name="Chen S."/>
            <person name="He X."/>
            <person name="Wang R."/>
            <person name="Wang Y."/>
            <person name="Chen J."/>
            <person name="Wang L."/>
            <person name="Yu S."/>
            <person name="Wang B."/>
            <person name="Wei J."/>
            <person name="Song S."/>
            <person name="Lu X."/>
            <person name="Gao Z."/>
            <person name="Gu W."/>
            <person name="Deng X."/>
            <person name="Ma D."/>
            <person name="Wang S."/>
            <person name="Liang W."/>
            <person name="Fang L."/>
            <person name="Cai C."/>
            <person name="Zhu X."/>
            <person name="Zhou B."/>
            <person name="Zhang Y."/>
            <person name="Chen Z."/>
            <person name="Xu S."/>
            <person name="Zhu R."/>
            <person name="Wang S."/>
            <person name="Zhang T."/>
            <person name="Zhao G."/>
        </authorList>
    </citation>
    <scope>NUCLEOTIDE SEQUENCE [LARGE SCALE GENOMIC DNA]</scope>
    <source>
        <strain evidence="16">cv. Xinhai21</strain>
        <tissue evidence="15">Leaf</tissue>
    </source>
</reference>
<evidence type="ECO:0000256" key="14">
    <source>
        <dbReference type="SAM" id="Phobius"/>
    </source>
</evidence>
<comment type="cofactor">
    <cofactor evidence="1 12">
        <name>heme</name>
        <dbReference type="ChEBI" id="CHEBI:30413"/>
    </cofactor>
</comment>
<dbReference type="Pfam" id="PF00067">
    <property type="entry name" value="p450"/>
    <property type="match status" value="2"/>
</dbReference>
<keyword evidence="10 13" id="KW-0503">Monooxygenase</keyword>
<dbReference type="Proteomes" id="UP000239757">
    <property type="component" value="Unassembled WGS sequence"/>
</dbReference>
<dbReference type="PROSITE" id="PS00086">
    <property type="entry name" value="CYTOCHROME_P450"/>
    <property type="match status" value="1"/>
</dbReference>
<evidence type="ECO:0000256" key="10">
    <source>
        <dbReference type="ARBA" id="ARBA00023033"/>
    </source>
</evidence>
<dbReference type="InterPro" id="IPR002401">
    <property type="entry name" value="Cyt_P450_E_grp-I"/>
</dbReference>
<dbReference type="PANTHER" id="PTHR47944">
    <property type="entry name" value="CYTOCHROME P450 98A9"/>
    <property type="match status" value="1"/>
</dbReference>
<dbReference type="SUPFAM" id="SSF48264">
    <property type="entry name" value="Cytochrome P450"/>
    <property type="match status" value="1"/>
</dbReference>
<evidence type="ECO:0000256" key="11">
    <source>
        <dbReference type="ARBA" id="ARBA00023136"/>
    </source>
</evidence>
<evidence type="ECO:0000256" key="5">
    <source>
        <dbReference type="ARBA" id="ARBA00022692"/>
    </source>
</evidence>
<keyword evidence="6 12" id="KW-0479">Metal-binding</keyword>
<evidence type="ECO:0000256" key="12">
    <source>
        <dbReference type="PIRSR" id="PIRSR602401-1"/>
    </source>
</evidence>
<gene>
    <name evidence="15" type="ORF">GOBAR_AA33372</name>
</gene>
<evidence type="ECO:0000313" key="16">
    <source>
        <dbReference type="Proteomes" id="UP000239757"/>
    </source>
</evidence>
<dbReference type="PRINTS" id="PR00385">
    <property type="entry name" value="P450"/>
</dbReference>
<dbReference type="GO" id="GO:0020037">
    <property type="term" value="F:heme binding"/>
    <property type="evidence" value="ECO:0007669"/>
    <property type="project" value="InterPro"/>
</dbReference>
<feature type="transmembrane region" description="Helical" evidence="14">
    <location>
        <begin position="12"/>
        <end position="30"/>
    </location>
</feature>
<keyword evidence="7 14" id="KW-1133">Transmembrane helix</keyword>
<evidence type="ECO:0000256" key="8">
    <source>
        <dbReference type="ARBA" id="ARBA00023002"/>
    </source>
</evidence>
<feature type="binding site" description="axial binding residue" evidence="12">
    <location>
        <position position="399"/>
    </location>
    <ligand>
        <name>heme</name>
        <dbReference type="ChEBI" id="CHEBI:30413"/>
    </ligand>
    <ligandPart>
        <name>Fe</name>
        <dbReference type="ChEBI" id="CHEBI:18248"/>
    </ligandPart>
</feature>
<dbReference type="GO" id="GO:0005506">
    <property type="term" value="F:iron ion binding"/>
    <property type="evidence" value="ECO:0007669"/>
    <property type="project" value="InterPro"/>
</dbReference>
<dbReference type="PANTHER" id="PTHR47944:SF17">
    <property type="entry name" value="3,9-DIHYDROXYPTEROCARPAN 6A-MONOOXYGENASE"/>
    <property type="match status" value="1"/>
</dbReference>
<keyword evidence="8 13" id="KW-0560">Oxidoreductase</keyword>
<dbReference type="PRINTS" id="PR00463">
    <property type="entry name" value="EP450I"/>
</dbReference>
<keyword evidence="5 14" id="KW-0812">Transmembrane</keyword>
<dbReference type="EMBL" id="KZ668633">
    <property type="protein sequence ID" value="PPR87322.1"/>
    <property type="molecule type" value="Genomic_DNA"/>
</dbReference>
<comment type="similarity">
    <text evidence="3 13">Belongs to the cytochrome P450 family.</text>
</comment>
<dbReference type="OrthoDB" id="1103324at2759"/>
<evidence type="ECO:0000256" key="2">
    <source>
        <dbReference type="ARBA" id="ARBA00004167"/>
    </source>
</evidence>
<name>A0A2P5W8C1_GOSBA</name>
<keyword evidence="9 12" id="KW-0408">Iron</keyword>
<dbReference type="Gene3D" id="1.10.630.10">
    <property type="entry name" value="Cytochrome P450"/>
    <property type="match status" value="2"/>
</dbReference>
<dbReference type="InterPro" id="IPR017972">
    <property type="entry name" value="Cyt_P450_CS"/>
</dbReference>
<keyword evidence="4 12" id="KW-0349">Heme</keyword>
<sequence>MAPTLSICLTDYFHHLLILIISTLFLLFLVKSFRNFKSKSKYPPTPPAFPIIGHIHLLKSGLPTSFQSLARIYGPIMQIRVGAANFVVASDAKSAQQILRTFDADFASKFQPGPTNYHIYEDSSFVNAPYGVYWRFMKKLCMTKLFTGSQLDRFNGIREQETSKLLKSLLNKSKAGEPCDLAAEKFDLFGNGKRLKLTLKGYDQMIEQIMKDYQDNDLETSENDDEKDVMDILLESYKDTNAEVKLTRDQIKNFFMELFMAGVDTTAAAIRWAIAELINHPNIFKILREELDSVVGNNRLIKESDVPKLPYLQAVVKETLRLHPPGPLLRRVPNKDSKINGFDLKKGTRVFINVYMIMRDPNCYKEPEKFMPERFLGNSTEMKGQDFHYLPFGSGRRACPGASHAMFVMHATIGALTQCFNWKVKEAEKVDTEAAGTGYSGAFAVPLLCYPNTRFYPFQE</sequence>
<evidence type="ECO:0000313" key="15">
    <source>
        <dbReference type="EMBL" id="PPR87322.1"/>
    </source>
</evidence>
<dbReference type="InterPro" id="IPR001128">
    <property type="entry name" value="Cyt_P450"/>
</dbReference>
<evidence type="ECO:0000256" key="3">
    <source>
        <dbReference type="ARBA" id="ARBA00010617"/>
    </source>
</evidence>
<evidence type="ECO:0000256" key="6">
    <source>
        <dbReference type="ARBA" id="ARBA00022723"/>
    </source>
</evidence>
<accession>A0A2P5W8C1</accession>
<evidence type="ECO:0000256" key="1">
    <source>
        <dbReference type="ARBA" id="ARBA00001971"/>
    </source>
</evidence>
<keyword evidence="11 14" id="KW-0472">Membrane</keyword>
<evidence type="ECO:0000256" key="4">
    <source>
        <dbReference type="ARBA" id="ARBA00022617"/>
    </source>
</evidence>
<evidence type="ECO:0000256" key="13">
    <source>
        <dbReference type="RuleBase" id="RU000461"/>
    </source>
</evidence>
<evidence type="ECO:0008006" key="17">
    <source>
        <dbReference type="Google" id="ProtNLM"/>
    </source>
</evidence>
<comment type="subcellular location">
    <subcellularLocation>
        <location evidence="2">Membrane</location>
        <topology evidence="2">Single-pass membrane protein</topology>
    </subcellularLocation>
</comment>
<dbReference type="AlphaFoldDB" id="A0A2P5W8C1"/>
<proteinExistence type="inferred from homology"/>
<evidence type="ECO:0000256" key="7">
    <source>
        <dbReference type="ARBA" id="ARBA00022989"/>
    </source>
</evidence>
<dbReference type="InterPro" id="IPR036396">
    <property type="entry name" value="Cyt_P450_sf"/>
</dbReference>
<dbReference type="GO" id="GO:0016705">
    <property type="term" value="F:oxidoreductase activity, acting on paired donors, with incorporation or reduction of molecular oxygen"/>
    <property type="evidence" value="ECO:0007669"/>
    <property type="project" value="InterPro"/>
</dbReference>
<dbReference type="GO" id="GO:0016020">
    <property type="term" value="C:membrane"/>
    <property type="evidence" value="ECO:0007669"/>
    <property type="project" value="UniProtKB-SubCell"/>
</dbReference>
<protein>
    <recommendedName>
        <fullName evidence="17">3,9-dihydroxypterocarpan 6A-monooxygenase</fullName>
    </recommendedName>
</protein>
<evidence type="ECO:0000256" key="9">
    <source>
        <dbReference type="ARBA" id="ARBA00023004"/>
    </source>
</evidence>
<organism evidence="15 16">
    <name type="scientific">Gossypium barbadense</name>
    <name type="common">Sea Island cotton</name>
    <name type="synonym">Hibiscus barbadensis</name>
    <dbReference type="NCBI Taxonomy" id="3634"/>
    <lineage>
        <taxon>Eukaryota</taxon>
        <taxon>Viridiplantae</taxon>
        <taxon>Streptophyta</taxon>
        <taxon>Embryophyta</taxon>
        <taxon>Tracheophyta</taxon>
        <taxon>Spermatophyta</taxon>
        <taxon>Magnoliopsida</taxon>
        <taxon>eudicotyledons</taxon>
        <taxon>Gunneridae</taxon>
        <taxon>Pentapetalae</taxon>
        <taxon>rosids</taxon>
        <taxon>malvids</taxon>
        <taxon>Malvales</taxon>
        <taxon>Malvaceae</taxon>
        <taxon>Malvoideae</taxon>
        <taxon>Gossypium</taxon>
    </lineage>
</organism>